<dbReference type="GO" id="GO:0005886">
    <property type="term" value="C:plasma membrane"/>
    <property type="evidence" value="ECO:0007669"/>
    <property type="project" value="UniProtKB-SubCell"/>
</dbReference>
<protein>
    <recommendedName>
        <fullName evidence="6">Major facilitator superfamily (MFS) profile domain-containing protein</fullName>
    </recommendedName>
</protein>
<dbReference type="PROSITE" id="PS50850">
    <property type="entry name" value="MFS"/>
    <property type="match status" value="1"/>
</dbReference>
<name>A0A0P9D9K6_9CHLR</name>
<dbReference type="PANTHER" id="PTHR23528:SF1">
    <property type="entry name" value="MAJOR FACILITATOR SUPERFAMILY (MFS) PROFILE DOMAIN-CONTAINING PROTEIN"/>
    <property type="match status" value="1"/>
</dbReference>
<evidence type="ECO:0000256" key="3">
    <source>
        <dbReference type="ARBA" id="ARBA00022989"/>
    </source>
</evidence>
<feature type="transmembrane region" description="Helical" evidence="5">
    <location>
        <begin position="65"/>
        <end position="84"/>
    </location>
</feature>
<dbReference type="GO" id="GO:0022857">
    <property type="term" value="F:transmembrane transporter activity"/>
    <property type="evidence" value="ECO:0007669"/>
    <property type="project" value="InterPro"/>
</dbReference>
<feature type="transmembrane region" description="Helical" evidence="5">
    <location>
        <begin position="190"/>
        <end position="209"/>
    </location>
</feature>
<evidence type="ECO:0000256" key="1">
    <source>
        <dbReference type="ARBA" id="ARBA00004651"/>
    </source>
</evidence>
<dbReference type="InterPro" id="IPR020846">
    <property type="entry name" value="MFS_dom"/>
</dbReference>
<comment type="subcellular location">
    <subcellularLocation>
        <location evidence="1">Cell membrane</location>
        <topology evidence="1">Multi-pass membrane protein</topology>
    </subcellularLocation>
</comment>
<organism evidence="7 8">
    <name type="scientific">Kouleothrix aurantiaca</name>
    <dbReference type="NCBI Taxonomy" id="186479"/>
    <lineage>
        <taxon>Bacteria</taxon>
        <taxon>Bacillati</taxon>
        <taxon>Chloroflexota</taxon>
        <taxon>Chloroflexia</taxon>
        <taxon>Chloroflexales</taxon>
        <taxon>Roseiflexineae</taxon>
        <taxon>Roseiflexaceae</taxon>
        <taxon>Kouleothrix</taxon>
    </lineage>
</organism>
<feature type="transmembrane region" description="Helical" evidence="5">
    <location>
        <begin position="287"/>
        <end position="308"/>
    </location>
</feature>
<evidence type="ECO:0000313" key="7">
    <source>
        <dbReference type="EMBL" id="KPV49203.1"/>
    </source>
</evidence>
<evidence type="ECO:0000313" key="8">
    <source>
        <dbReference type="Proteomes" id="UP000050509"/>
    </source>
</evidence>
<dbReference type="InterPro" id="IPR036259">
    <property type="entry name" value="MFS_trans_sf"/>
</dbReference>
<dbReference type="SUPFAM" id="SSF103473">
    <property type="entry name" value="MFS general substrate transporter"/>
    <property type="match status" value="1"/>
</dbReference>
<gene>
    <name evidence="7" type="ORF">SE17_33950</name>
</gene>
<feature type="non-terminal residue" evidence="7">
    <location>
        <position position="353"/>
    </location>
</feature>
<dbReference type="InterPro" id="IPR011701">
    <property type="entry name" value="MFS"/>
</dbReference>
<evidence type="ECO:0000256" key="4">
    <source>
        <dbReference type="ARBA" id="ARBA00023136"/>
    </source>
</evidence>
<dbReference type="Gene3D" id="1.20.1250.20">
    <property type="entry name" value="MFS general substrate transporter like domains"/>
    <property type="match status" value="2"/>
</dbReference>
<feature type="transmembrane region" description="Helical" evidence="5">
    <location>
        <begin position="242"/>
        <end position="263"/>
    </location>
</feature>
<evidence type="ECO:0000256" key="2">
    <source>
        <dbReference type="ARBA" id="ARBA00022692"/>
    </source>
</evidence>
<feature type="transmembrane region" description="Helical" evidence="5">
    <location>
        <begin position="122"/>
        <end position="141"/>
    </location>
</feature>
<keyword evidence="4 5" id="KW-0472">Membrane</keyword>
<dbReference type="Pfam" id="PF07690">
    <property type="entry name" value="MFS_1"/>
    <property type="match status" value="1"/>
</dbReference>
<dbReference type="EMBL" id="LJCR01002125">
    <property type="protein sequence ID" value="KPV49203.1"/>
    <property type="molecule type" value="Genomic_DNA"/>
</dbReference>
<proteinExistence type="predicted"/>
<evidence type="ECO:0000256" key="5">
    <source>
        <dbReference type="SAM" id="Phobius"/>
    </source>
</evidence>
<keyword evidence="8" id="KW-1185">Reference proteome</keyword>
<keyword evidence="3 5" id="KW-1133">Transmembrane helix</keyword>
<reference evidence="7 8" key="1">
    <citation type="submission" date="2015-09" db="EMBL/GenBank/DDBJ databases">
        <title>Draft genome sequence of Kouleothrix aurantiaca JCM 19913.</title>
        <authorList>
            <person name="Hemp J."/>
        </authorList>
    </citation>
    <scope>NUCLEOTIDE SEQUENCE [LARGE SCALE GENOMIC DNA]</scope>
    <source>
        <strain evidence="7 8">COM-B</strain>
    </source>
</reference>
<feature type="domain" description="Major facilitator superfamily (MFS) profile" evidence="6">
    <location>
        <begin position="22"/>
        <end position="353"/>
    </location>
</feature>
<sequence>MAEAIAPPLAVSASRPRMSAWQLAALSLYWFGSSAHWTAILITLLPLQAEAIGGADFKGQTLANILAIGALLSMVIAPLFGAWSDRIRTRWGRRKPFLVAGTLGNVAGLIALAFIPSTSAALVPYILAYMCINLFNNLATAPYSALIPDVVPAEQRGAASGWMGLMQMLGNFLGGITGLLLGALGGVRGAYLGIAAILVISMLATVFTVREPDPGAVPPFRWGEFLRGLIAPFRSRDFSWVFWTRFLVVMGTFTVQGFILYYMKDVVAGGAETYNYTFFGIPLAKDVAGATSFFILALLVGAIISSLAAGSLSDRYGRKLMVYISGALQALVVLVYIFTGNFEVAVLMGIVFG</sequence>
<evidence type="ECO:0000259" key="6">
    <source>
        <dbReference type="PROSITE" id="PS50850"/>
    </source>
</evidence>
<comment type="caution">
    <text evidence="7">The sequence shown here is derived from an EMBL/GenBank/DDBJ whole genome shotgun (WGS) entry which is preliminary data.</text>
</comment>
<feature type="transmembrane region" description="Helical" evidence="5">
    <location>
        <begin position="162"/>
        <end position="184"/>
    </location>
</feature>
<keyword evidence="2 5" id="KW-0812">Transmembrane</keyword>
<feature type="transmembrane region" description="Helical" evidence="5">
    <location>
        <begin position="23"/>
        <end position="45"/>
    </location>
</feature>
<dbReference type="Proteomes" id="UP000050509">
    <property type="component" value="Unassembled WGS sequence"/>
</dbReference>
<accession>A0A0P9D9K6</accession>
<feature type="transmembrane region" description="Helical" evidence="5">
    <location>
        <begin position="96"/>
        <end position="116"/>
    </location>
</feature>
<dbReference type="AlphaFoldDB" id="A0A0P9D9K6"/>
<dbReference type="PANTHER" id="PTHR23528">
    <property type="match status" value="1"/>
</dbReference>